<dbReference type="PROSITE" id="PS51186">
    <property type="entry name" value="GNAT"/>
    <property type="match status" value="1"/>
</dbReference>
<evidence type="ECO:0000259" key="1">
    <source>
        <dbReference type="PROSITE" id="PS51186"/>
    </source>
</evidence>
<dbReference type="AlphaFoldDB" id="A0AAX0WXA3"/>
<proteinExistence type="predicted"/>
<dbReference type="GO" id="GO:0016747">
    <property type="term" value="F:acyltransferase activity, transferring groups other than amino-acyl groups"/>
    <property type="evidence" value="ECO:0007669"/>
    <property type="project" value="InterPro"/>
</dbReference>
<evidence type="ECO:0000313" key="2">
    <source>
        <dbReference type="EMBL" id="PNL61936.1"/>
    </source>
</evidence>
<reference evidence="2" key="1">
    <citation type="submission" date="2017-12" db="EMBL/GenBank/DDBJ databases">
        <title>FDA dAtabase for Regulatory Grade micrObial Sequences (FDA-ARGOS): Supporting development and validation of Infectious Disease Dx tests.</title>
        <authorList>
            <person name="Kerrigan L."/>
            <person name="Tallon L.J."/>
            <person name="Sadzewicz L."/>
            <person name="Sengamalay N."/>
            <person name="Ott S."/>
            <person name="Godinez A."/>
            <person name="Nagaraj S."/>
            <person name="Vavikolanu K."/>
            <person name="Vyas G."/>
            <person name="Nadendla S."/>
            <person name="Aluvathingal J."/>
            <person name="Sichtig H."/>
        </authorList>
    </citation>
    <scope>NUCLEOTIDE SEQUENCE [LARGE SCALE GENOMIC DNA]</scope>
    <source>
        <strain evidence="2">FDAARGOS_200</strain>
    </source>
</reference>
<accession>A0AAX0WXA3</accession>
<evidence type="ECO:0000313" key="3">
    <source>
        <dbReference type="Proteomes" id="UP000192511"/>
    </source>
</evidence>
<dbReference type="Pfam" id="PF00583">
    <property type="entry name" value="Acetyltransf_1"/>
    <property type="match status" value="1"/>
</dbReference>
<name>A0AAX0WXA3_9GAMM</name>
<keyword evidence="3" id="KW-1185">Reference proteome</keyword>
<gene>
    <name evidence="2" type="ORF">A6J39_012350</name>
</gene>
<dbReference type="Proteomes" id="UP000192511">
    <property type="component" value="Unassembled WGS sequence"/>
</dbReference>
<feature type="domain" description="N-acetyltransferase" evidence="1">
    <location>
        <begin position="109"/>
        <end position="262"/>
    </location>
</feature>
<dbReference type="SUPFAM" id="SSF55729">
    <property type="entry name" value="Acyl-CoA N-acyltransferases (Nat)"/>
    <property type="match status" value="1"/>
</dbReference>
<protein>
    <submittedName>
        <fullName evidence="2">N-acetyltransferase</fullName>
    </submittedName>
</protein>
<dbReference type="EMBL" id="NBTX02000004">
    <property type="protein sequence ID" value="PNL61936.1"/>
    <property type="molecule type" value="Genomic_DNA"/>
</dbReference>
<organism evidence="2 3">
    <name type="scientific">Legionella anisa</name>
    <dbReference type="NCBI Taxonomy" id="28082"/>
    <lineage>
        <taxon>Bacteria</taxon>
        <taxon>Pseudomonadati</taxon>
        <taxon>Pseudomonadota</taxon>
        <taxon>Gammaproteobacteria</taxon>
        <taxon>Legionellales</taxon>
        <taxon>Legionellaceae</taxon>
        <taxon>Legionella</taxon>
    </lineage>
</organism>
<dbReference type="Gene3D" id="3.40.630.30">
    <property type="match status" value="1"/>
</dbReference>
<dbReference type="InterPro" id="IPR016181">
    <property type="entry name" value="Acyl_CoA_acyltransferase"/>
</dbReference>
<comment type="caution">
    <text evidence="2">The sequence shown here is derived from an EMBL/GenBank/DDBJ whole genome shotgun (WGS) entry which is preliminary data.</text>
</comment>
<sequence length="287" mass="33902">MLSYFYNNATHFYMRLLSMRTKMQFFNSFHFEWNAAKENDWPKIRKNFVAAYISSYCKRTVEELQFGSEVYQHAKDFFNKHAQNGYQDLLENVIKPLTKYLSHEKNPLLEESNLIKEHFDDLFENENAAKARQYIIKLIMLQHYFEEDFDQEHKKIHSGSKKIDYLIVRFSDHPVAFFATELNYKSGHVYLRFVTVSPAFHNLGLGKNSLMQIAKHYPQATGMELYTRNANHAAKGFYNHEGFKASLFDFKEHDLLDSMRCHFPTDDSTSHPESFVGYCKLMKPSFS</sequence>
<dbReference type="InterPro" id="IPR000182">
    <property type="entry name" value="GNAT_dom"/>
</dbReference>